<reference evidence="9" key="1">
    <citation type="submission" date="2017-02" db="UniProtKB">
        <authorList>
            <consortium name="WormBaseParasite"/>
        </authorList>
    </citation>
    <scope>IDENTIFICATION</scope>
</reference>
<evidence type="ECO:0000313" key="7">
    <source>
        <dbReference type="EMBL" id="VDN97270.1"/>
    </source>
</evidence>
<dbReference type="WBParaSite" id="HNAJ_0000141201-mRNA-1">
    <property type="protein sequence ID" value="HNAJ_0000141201-mRNA-1"/>
    <property type="gene ID" value="HNAJ_0000141201"/>
</dbReference>
<feature type="region of interest" description="Disordered" evidence="5">
    <location>
        <begin position="241"/>
        <end position="292"/>
    </location>
</feature>
<keyword evidence="2" id="KW-0507">mRNA processing</keyword>
<dbReference type="SMART" id="SM00443">
    <property type="entry name" value="G_patch"/>
    <property type="match status" value="1"/>
</dbReference>
<dbReference type="Proteomes" id="UP000278807">
    <property type="component" value="Unassembled WGS sequence"/>
</dbReference>
<feature type="compositionally biased region" description="Basic and acidic residues" evidence="5">
    <location>
        <begin position="265"/>
        <end position="279"/>
    </location>
</feature>
<dbReference type="Pfam" id="PF01585">
    <property type="entry name" value="G-patch"/>
    <property type="match status" value="1"/>
</dbReference>
<dbReference type="GO" id="GO:0003723">
    <property type="term" value="F:RNA binding"/>
    <property type="evidence" value="ECO:0007669"/>
    <property type="project" value="InterPro"/>
</dbReference>
<dbReference type="AlphaFoldDB" id="A0A0R3T349"/>
<evidence type="ECO:0000256" key="3">
    <source>
        <dbReference type="ARBA" id="ARBA00023187"/>
    </source>
</evidence>
<dbReference type="Gene3D" id="1.10.10.790">
    <property type="entry name" value="Surp module"/>
    <property type="match status" value="1"/>
</dbReference>
<keyword evidence="4" id="KW-0539">Nucleus</keyword>
<comment type="subcellular location">
    <subcellularLocation>
        <location evidence="1">Nucleus</location>
    </subcellularLocation>
</comment>
<dbReference type="OrthoDB" id="4822at2759"/>
<evidence type="ECO:0000259" key="6">
    <source>
        <dbReference type="PROSITE" id="PS50174"/>
    </source>
</evidence>
<accession>A0A0R3T349</accession>
<evidence type="ECO:0000256" key="1">
    <source>
        <dbReference type="ARBA" id="ARBA00004123"/>
    </source>
</evidence>
<dbReference type="PROSITE" id="PS50174">
    <property type="entry name" value="G_PATCH"/>
    <property type="match status" value="1"/>
</dbReference>
<evidence type="ECO:0000313" key="8">
    <source>
        <dbReference type="Proteomes" id="UP000278807"/>
    </source>
</evidence>
<dbReference type="GO" id="GO:0005654">
    <property type="term" value="C:nucleoplasm"/>
    <property type="evidence" value="ECO:0007669"/>
    <property type="project" value="TreeGrafter"/>
</dbReference>
<dbReference type="InterPro" id="IPR040169">
    <property type="entry name" value="SUGP1/2"/>
</dbReference>
<reference evidence="7 8" key="2">
    <citation type="submission" date="2018-11" db="EMBL/GenBank/DDBJ databases">
        <authorList>
            <consortium name="Pathogen Informatics"/>
        </authorList>
    </citation>
    <scope>NUCLEOTIDE SEQUENCE [LARGE SCALE GENOMIC DNA]</scope>
</reference>
<gene>
    <name evidence="7" type="ORF">HNAJ_LOCUS1411</name>
</gene>
<dbReference type="InterPro" id="IPR000467">
    <property type="entry name" value="G_patch_dom"/>
</dbReference>
<proteinExistence type="predicted"/>
<dbReference type="SUPFAM" id="SSF109905">
    <property type="entry name" value="Surp module (SWAP domain)"/>
    <property type="match status" value="1"/>
</dbReference>
<organism evidence="9">
    <name type="scientific">Rodentolepis nana</name>
    <name type="common">Dwarf tapeworm</name>
    <name type="synonym">Hymenolepis nana</name>
    <dbReference type="NCBI Taxonomy" id="102285"/>
    <lineage>
        <taxon>Eukaryota</taxon>
        <taxon>Metazoa</taxon>
        <taxon>Spiralia</taxon>
        <taxon>Lophotrochozoa</taxon>
        <taxon>Platyhelminthes</taxon>
        <taxon>Cestoda</taxon>
        <taxon>Eucestoda</taxon>
        <taxon>Cyclophyllidea</taxon>
        <taxon>Hymenolepididae</taxon>
        <taxon>Rodentolepis</taxon>
    </lineage>
</organism>
<evidence type="ECO:0000256" key="4">
    <source>
        <dbReference type="ARBA" id="ARBA00023242"/>
    </source>
</evidence>
<feature type="domain" description="G-patch" evidence="6">
    <location>
        <begin position="488"/>
        <end position="535"/>
    </location>
</feature>
<dbReference type="GO" id="GO:0008380">
    <property type="term" value="P:RNA splicing"/>
    <property type="evidence" value="ECO:0007669"/>
    <property type="project" value="UniProtKB-KW"/>
</dbReference>
<evidence type="ECO:0000256" key="5">
    <source>
        <dbReference type="SAM" id="MobiDB-lite"/>
    </source>
</evidence>
<evidence type="ECO:0000313" key="9">
    <source>
        <dbReference type="WBParaSite" id="HNAJ_0000141201-mRNA-1"/>
    </source>
</evidence>
<dbReference type="EMBL" id="UZAE01000543">
    <property type="protein sequence ID" value="VDN97270.1"/>
    <property type="molecule type" value="Genomic_DNA"/>
</dbReference>
<dbReference type="InterPro" id="IPR035967">
    <property type="entry name" value="SWAP/Surp_sf"/>
</dbReference>
<sequence length="571" mass="64284">MSFVNSSGVACYVCVSVNGSNPECEDPMHGSVYTESPCRQGKFGFEGLAYAPYCAKIKGRRVSDDVQIYIRRCSMQKLGGIPTHCGQFRLSDELYHGSEQERAAIGASVTPSSSKPYNSTSSITKAPFDLDVVLPKGKEISLLFLLKNQLYLLIPTLPVPPPEDHKDIIAIESLVMRVAGLPQPLADSEIAKFDDSIQYWFLTVTDSTEYKYFQKRLQDEIIKRNKRTEEVEASKVDYKLSDIQLPPDQPPPLPKPTSDETEVNPENKLKAEPIEESEQKLLAPPRKRKSRWDADQAIKNEPIEEKPLSDIEASVKEAARIAAQLAASGAKAPKPFPSTSAARQLVGGAVLSDEQIKQIQYQKELQAMHEFILAQQKLKAQEQELMNSIAGVNYSKKAKKVVDGLEVKYEYDSDEDCEGGTWEHKLRAAEMEATREWAEKLTEMGQGKHHIGDFLPPDELERFMETYRALKEGREPDFSDYKNFKLTCENVGYKMLEKMGWKEGEGLGPTGEGIVNPVDRGNVHVDGVGLGIERPSKLTEGDDEFEAYRKRMMLAYRFRPNPLNNPRRDYY</sequence>
<dbReference type="STRING" id="102285.A0A0R3T349"/>
<dbReference type="PANTHER" id="PTHR23340:SF0">
    <property type="entry name" value="SURP AND G-PATCH DOMAIN-CONTAINING PROTEIN 1 ISOFORM X1"/>
    <property type="match status" value="1"/>
</dbReference>
<name>A0A0R3T349_RODNA</name>
<evidence type="ECO:0000256" key="2">
    <source>
        <dbReference type="ARBA" id="ARBA00022664"/>
    </source>
</evidence>
<keyword evidence="8" id="KW-1185">Reference proteome</keyword>
<protein>
    <submittedName>
        <fullName evidence="9">G-patch domain-containing protein</fullName>
    </submittedName>
</protein>
<keyword evidence="3" id="KW-0508">mRNA splicing</keyword>
<dbReference type="GO" id="GO:0006397">
    <property type="term" value="P:mRNA processing"/>
    <property type="evidence" value="ECO:0007669"/>
    <property type="project" value="UniProtKB-KW"/>
</dbReference>
<dbReference type="PANTHER" id="PTHR23340">
    <property type="entry name" value="ARGININE/SERINE RICH SPLICING FACTOR SF4/14"/>
    <property type="match status" value="1"/>
</dbReference>